<name>A0A1C7MPQ0_GRIFR</name>
<evidence type="ECO:0000256" key="4">
    <source>
        <dbReference type="RuleBase" id="RU367022"/>
    </source>
</evidence>
<dbReference type="STRING" id="5627.A0A1C7MPQ0"/>
<evidence type="ECO:0000313" key="5">
    <source>
        <dbReference type="EMBL" id="OBZ78838.1"/>
    </source>
</evidence>
<sequence>MDMNSSSSSTMSMSMPMDMIPWLHFDGGDYLLFKAWRPSSHGAIAGACIGLVALAILERWVGGTRGVLEDHWRRRALAIISKSTSKGSSPCISASTTPSQKTPVEIEEVGVNVTVQSAEKSSFQRSLRRIPLHSLSRPSAWCPIRLPGNVDLCPDVSYHVGIRFSPS</sequence>
<keyword evidence="4" id="KW-0406">Ion transport</keyword>
<evidence type="ECO:0000256" key="1">
    <source>
        <dbReference type="ARBA" id="ARBA00022692"/>
    </source>
</evidence>
<dbReference type="Proteomes" id="UP000092993">
    <property type="component" value="Unassembled WGS sequence"/>
</dbReference>
<evidence type="ECO:0000256" key="2">
    <source>
        <dbReference type="ARBA" id="ARBA00022989"/>
    </source>
</evidence>
<accession>A0A1C7MPQ0</accession>
<dbReference type="Pfam" id="PF04145">
    <property type="entry name" value="Ctr"/>
    <property type="match status" value="1"/>
</dbReference>
<keyword evidence="2 4" id="KW-1133">Transmembrane helix</keyword>
<keyword evidence="4" id="KW-0187">Copper transport</keyword>
<reference evidence="5 6" key="1">
    <citation type="submission" date="2016-03" db="EMBL/GenBank/DDBJ databases">
        <title>Whole genome sequencing of Grifola frondosa 9006-11.</title>
        <authorList>
            <person name="Min B."/>
            <person name="Park H."/>
            <person name="Kim J.-G."/>
            <person name="Cho H."/>
            <person name="Oh Y.-L."/>
            <person name="Kong W.-S."/>
            <person name="Choi I.-G."/>
        </authorList>
    </citation>
    <scope>NUCLEOTIDE SEQUENCE [LARGE SCALE GENOMIC DNA]</scope>
    <source>
        <strain evidence="5 6">9006-11</strain>
    </source>
</reference>
<keyword evidence="4" id="KW-0813">Transport</keyword>
<protein>
    <recommendedName>
        <fullName evidence="4">Copper transport protein</fullName>
    </recommendedName>
</protein>
<keyword evidence="4" id="KW-0186">Copper</keyword>
<dbReference type="GO" id="GO:0016020">
    <property type="term" value="C:membrane"/>
    <property type="evidence" value="ECO:0007669"/>
    <property type="project" value="UniProtKB-SubCell"/>
</dbReference>
<keyword evidence="6" id="KW-1185">Reference proteome</keyword>
<comment type="caution">
    <text evidence="5">The sequence shown here is derived from an EMBL/GenBank/DDBJ whole genome shotgun (WGS) entry which is preliminary data.</text>
</comment>
<feature type="transmembrane region" description="Helical" evidence="4">
    <location>
        <begin position="39"/>
        <end position="57"/>
    </location>
</feature>
<keyword evidence="1 4" id="KW-0812">Transmembrane</keyword>
<comment type="subcellular location">
    <subcellularLocation>
        <location evidence="4">Membrane</location>
        <topology evidence="4">Multi-pass membrane protein</topology>
    </subcellularLocation>
</comment>
<comment type="similarity">
    <text evidence="4">Belongs to the copper transporter (Ctr) (TC 1.A.56) family. SLC31A subfamily.</text>
</comment>
<keyword evidence="3 4" id="KW-0472">Membrane</keyword>
<evidence type="ECO:0000256" key="3">
    <source>
        <dbReference type="ARBA" id="ARBA00023136"/>
    </source>
</evidence>
<dbReference type="GO" id="GO:0005375">
    <property type="term" value="F:copper ion transmembrane transporter activity"/>
    <property type="evidence" value="ECO:0007669"/>
    <property type="project" value="UniProtKB-UniRule"/>
</dbReference>
<evidence type="ECO:0000313" key="6">
    <source>
        <dbReference type="Proteomes" id="UP000092993"/>
    </source>
</evidence>
<dbReference type="AlphaFoldDB" id="A0A1C7MPQ0"/>
<dbReference type="EMBL" id="LUGG01000001">
    <property type="protein sequence ID" value="OBZ78838.1"/>
    <property type="molecule type" value="Genomic_DNA"/>
</dbReference>
<proteinExistence type="inferred from homology"/>
<gene>
    <name evidence="5" type="ORF">A0H81_00550</name>
</gene>
<organism evidence="5 6">
    <name type="scientific">Grifola frondosa</name>
    <name type="common">Maitake</name>
    <name type="synonym">Polyporus frondosus</name>
    <dbReference type="NCBI Taxonomy" id="5627"/>
    <lineage>
        <taxon>Eukaryota</taxon>
        <taxon>Fungi</taxon>
        <taxon>Dikarya</taxon>
        <taxon>Basidiomycota</taxon>
        <taxon>Agaricomycotina</taxon>
        <taxon>Agaricomycetes</taxon>
        <taxon>Polyporales</taxon>
        <taxon>Grifolaceae</taxon>
        <taxon>Grifola</taxon>
    </lineage>
</organism>
<dbReference type="InterPro" id="IPR007274">
    <property type="entry name" value="Cop_transporter"/>
</dbReference>
<dbReference type="OrthoDB" id="73901at2759"/>